<comment type="caution">
    <text evidence="4">The sequence shown here is derived from an EMBL/GenBank/DDBJ whole genome shotgun (WGS) entry which is preliminary data.</text>
</comment>
<keyword evidence="3" id="KW-0472">Membrane</keyword>
<name>A0A830F467_9EURY</name>
<sequence>MQPRFAGRLGAADAVTAGNAALGFCAVAAAAVSPRLAARLVLLAAILDAVDGLLARRYGGTDVGPYLDSLADVASFGVAPAAVVVAVARSAWGSASLAFALAVIAGAVFVGMAVVRLALYTAHDVENAHTEGVPSTLAGTIIAVGVLAGFTSPVGLVALTVALAALMVTTRRYPDLRPRHALVMGAVQAVVVLFPRLLDGLFPRVLLAFAVAYLVFGPRVYARRE</sequence>
<evidence type="ECO:0000256" key="3">
    <source>
        <dbReference type="SAM" id="Phobius"/>
    </source>
</evidence>
<dbReference type="AlphaFoldDB" id="A0A830F467"/>
<keyword evidence="3" id="KW-1133">Transmembrane helix</keyword>
<dbReference type="Gene3D" id="1.20.120.1760">
    <property type="match status" value="1"/>
</dbReference>
<gene>
    <name evidence="4" type="ORF">GCM10009039_18990</name>
</gene>
<dbReference type="EMBL" id="BMPG01000002">
    <property type="protein sequence ID" value="GGL61044.1"/>
    <property type="molecule type" value="Genomic_DNA"/>
</dbReference>
<dbReference type="InterPro" id="IPR043130">
    <property type="entry name" value="CDP-OH_PTrfase_TM_dom"/>
</dbReference>
<dbReference type="GO" id="GO:0016020">
    <property type="term" value="C:membrane"/>
    <property type="evidence" value="ECO:0007669"/>
    <property type="project" value="InterPro"/>
</dbReference>
<keyword evidence="5" id="KW-1185">Reference proteome</keyword>
<dbReference type="NCBIfam" id="NF038086">
    <property type="entry name" value="anchor_synt_A"/>
    <property type="match status" value="1"/>
</dbReference>
<dbReference type="PROSITE" id="PS00379">
    <property type="entry name" value="CDP_ALCOHOL_P_TRANSF"/>
    <property type="match status" value="1"/>
</dbReference>
<feature type="transmembrane region" description="Helical" evidence="3">
    <location>
        <begin position="204"/>
        <end position="222"/>
    </location>
</feature>
<reference evidence="4" key="2">
    <citation type="submission" date="2020-09" db="EMBL/GenBank/DDBJ databases">
        <authorList>
            <person name="Sun Q."/>
            <person name="Ohkuma M."/>
        </authorList>
    </citation>
    <scope>NUCLEOTIDE SEQUENCE</scope>
    <source>
        <strain evidence="4">JCM 19596</strain>
    </source>
</reference>
<dbReference type="InterPro" id="IPR048254">
    <property type="entry name" value="CDP_ALCOHOL_P_TRANSF_CS"/>
</dbReference>
<accession>A0A830F467</accession>
<evidence type="ECO:0008006" key="6">
    <source>
        <dbReference type="Google" id="ProtNLM"/>
    </source>
</evidence>
<comment type="similarity">
    <text evidence="2">Belongs to the CDP-alcohol phosphatidyltransferase class-I family.</text>
</comment>
<proteinExistence type="inferred from homology"/>
<dbReference type="OrthoDB" id="221913at2157"/>
<reference evidence="4" key="1">
    <citation type="journal article" date="2014" name="Int. J. Syst. Evol. Microbiol.">
        <title>Complete genome sequence of Corynebacterium casei LMG S-19264T (=DSM 44701T), isolated from a smear-ripened cheese.</title>
        <authorList>
            <consortium name="US DOE Joint Genome Institute (JGI-PGF)"/>
            <person name="Walter F."/>
            <person name="Albersmeier A."/>
            <person name="Kalinowski J."/>
            <person name="Ruckert C."/>
        </authorList>
    </citation>
    <scope>NUCLEOTIDE SEQUENCE</scope>
    <source>
        <strain evidence="4">JCM 19596</strain>
    </source>
</reference>
<evidence type="ECO:0000313" key="4">
    <source>
        <dbReference type="EMBL" id="GGL61044.1"/>
    </source>
</evidence>
<dbReference type="GO" id="GO:0016780">
    <property type="term" value="F:phosphotransferase activity, for other substituted phosphate groups"/>
    <property type="evidence" value="ECO:0007669"/>
    <property type="project" value="InterPro"/>
</dbReference>
<feature type="transmembrane region" description="Helical" evidence="3">
    <location>
        <begin position="95"/>
        <end position="119"/>
    </location>
</feature>
<keyword evidence="3" id="KW-0812">Transmembrane</keyword>
<evidence type="ECO:0000313" key="5">
    <source>
        <dbReference type="Proteomes" id="UP000607197"/>
    </source>
</evidence>
<feature type="transmembrane region" description="Helical" evidence="3">
    <location>
        <begin position="139"/>
        <end position="168"/>
    </location>
</feature>
<organism evidence="4 5">
    <name type="scientific">Halocalculus aciditolerans</name>
    <dbReference type="NCBI Taxonomy" id="1383812"/>
    <lineage>
        <taxon>Archaea</taxon>
        <taxon>Methanobacteriati</taxon>
        <taxon>Methanobacteriota</taxon>
        <taxon>Stenosarchaea group</taxon>
        <taxon>Halobacteria</taxon>
        <taxon>Halobacteriales</taxon>
        <taxon>Halobacteriaceae</taxon>
        <taxon>Halocalculus</taxon>
    </lineage>
</organism>
<dbReference type="RefSeq" id="WP_188978297.1">
    <property type="nucleotide sequence ID" value="NZ_BMPG01000002.1"/>
</dbReference>
<feature type="transmembrane region" description="Helical" evidence="3">
    <location>
        <begin position="14"/>
        <end position="33"/>
    </location>
</feature>
<dbReference type="GO" id="GO:0008654">
    <property type="term" value="P:phospholipid biosynthetic process"/>
    <property type="evidence" value="ECO:0007669"/>
    <property type="project" value="InterPro"/>
</dbReference>
<dbReference type="InterPro" id="IPR000462">
    <property type="entry name" value="CDP-OH_P_trans"/>
</dbReference>
<dbReference type="Pfam" id="PF01066">
    <property type="entry name" value="CDP-OH_P_transf"/>
    <property type="match status" value="1"/>
</dbReference>
<dbReference type="Proteomes" id="UP000607197">
    <property type="component" value="Unassembled WGS sequence"/>
</dbReference>
<protein>
    <recommendedName>
        <fullName evidence="6">CDP-diacylglycerol--serine O-phosphatidyltransferase</fullName>
    </recommendedName>
</protein>
<feature type="transmembrane region" description="Helical" evidence="3">
    <location>
        <begin position="70"/>
        <end position="88"/>
    </location>
</feature>
<keyword evidence="1 2" id="KW-0808">Transferase</keyword>
<evidence type="ECO:0000256" key="1">
    <source>
        <dbReference type="ARBA" id="ARBA00022679"/>
    </source>
</evidence>
<evidence type="ECO:0000256" key="2">
    <source>
        <dbReference type="RuleBase" id="RU003750"/>
    </source>
</evidence>